<dbReference type="InterPro" id="IPR009057">
    <property type="entry name" value="Homeodomain-like_sf"/>
</dbReference>
<sequence>MVETQEQTRYAPGRPSMDEIAERQERLMTTAASVFMELGFAGSSMGEIARRAGVSKNTIYARYATKTELFSGVMRWRADRLLPRFTRTLLTDQGLETTLQTFGEGLLEVVLEPESMAFRRRMISEAVHFPEIAREYWSLGPARSRKLLGEYLQTQALAGAIVLRDPHLAATEFIALIQGDFVIRAELGIEPAPAPEKRVAVVRGAVQLFLGAYGAPAPGQQRELLSD</sequence>
<evidence type="ECO:0000256" key="1">
    <source>
        <dbReference type="ARBA" id="ARBA00023015"/>
    </source>
</evidence>
<keyword evidence="5" id="KW-1185">Reference proteome</keyword>
<dbReference type="EMBL" id="AP025739">
    <property type="protein sequence ID" value="BDI34462.1"/>
    <property type="molecule type" value="Genomic_DNA"/>
</dbReference>
<dbReference type="InterPro" id="IPR001647">
    <property type="entry name" value="HTH_TetR"/>
</dbReference>
<organism evidence="4 5">
    <name type="scientific">Capsulimonas corticalis</name>
    <dbReference type="NCBI Taxonomy" id="2219043"/>
    <lineage>
        <taxon>Bacteria</taxon>
        <taxon>Bacillati</taxon>
        <taxon>Armatimonadota</taxon>
        <taxon>Armatimonadia</taxon>
        <taxon>Capsulimonadales</taxon>
        <taxon>Capsulimonadaceae</taxon>
        <taxon>Capsulimonas</taxon>
    </lineage>
</organism>
<name>A0A402CR18_9BACT</name>
<protein>
    <submittedName>
        <fullName evidence="4">Transcriptional regulator</fullName>
    </submittedName>
</protein>
<dbReference type="InterPro" id="IPR050109">
    <property type="entry name" value="HTH-type_TetR-like_transc_reg"/>
</dbReference>
<evidence type="ECO:0000256" key="2">
    <source>
        <dbReference type="ARBA" id="ARBA00023125"/>
    </source>
</evidence>
<dbReference type="InterPro" id="IPR036271">
    <property type="entry name" value="Tet_transcr_reg_TetR-rel_C_sf"/>
</dbReference>
<dbReference type="KEGG" id="ccot:CCAX7_65130"/>
<gene>
    <name evidence="4" type="ORF">CCAX7_65130</name>
</gene>
<evidence type="ECO:0000313" key="5">
    <source>
        <dbReference type="Proteomes" id="UP000287394"/>
    </source>
</evidence>
<dbReference type="FunCoup" id="A0A402CR18">
    <property type="interactions" value="14"/>
</dbReference>
<evidence type="ECO:0000313" key="4">
    <source>
        <dbReference type="EMBL" id="BDI34462.1"/>
    </source>
</evidence>
<proteinExistence type="predicted"/>
<dbReference type="GO" id="GO:0000976">
    <property type="term" value="F:transcription cis-regulatory region binding"/>
    <property type="evidence" value="ECO:0007669"/>
    <property type="project" value="TreeGrafter"/>
</dbReference>
<dbReference type="Proteomes" id="UP000287394">
    <property type="component" value="Chromosome"/>
</dbReference>
<dbReference type="GO" id="GO:0003700">
    <property type="term" value="F:DNA-binding transcription factor activity"/>
    <property type="evidence" value="ECO:0007669"/>
    <property type="project" value="TreeGrafter"/>
</dbReference>
<dbReference type="InterPro" id="IPR039536">
    <property type="entry name" value="TetR_C_Proteobacteria"/>
</dbReference>
<dbReference type="GO" id="GO:0045892">
    <property type="term" value="P:negative regulation of DNA-templated transcription"/>
    <property type="evidence" value="ECO:0007669"/>
    <property type="project" value="UniProtKB-ARBA"/>
</dbReference>
<dbReference type="SUPFAM" id="SSF46689">
    <property type="entry name" value="Homeodomain-like"/>
    <property type="match status" value="1"/>
</dbReference>
<dbReference type="PRINTS" id="PR00455">
    <property type="entry name" value="HTHTETR"/>
</dbReference>
<dbReference type="FunFam" id="1.10.10.60:FF:000141">
    <property type="entry name" value="TetR family transcriptional regulator"/>
    <property type="match status" value="1"/>
</dbReference>
<keyword evidence="3" id="KW-0804">Transcription</keyword>
<dbReference type="RefSeq" id="WP_119319824.1">
    <property type="nucleotide sequence ID" value="NZ_AP025739.1"/>
</dbReference>
<dbReference type="PANTHER" id="PTHR30055:SF146">
    <property type="entry name" value="HTH-TYPE TRANSCRIPTIONAL DUAL REGULATOR CECR"/>
    <property type="match status" value="1"/>
</dbReference>
<dbReference type="Pfam" id="PF00440">
    <property type="entry name" value="TetR_N"/>
    <property type="match status" value="1"/>
</dbReference>
<dbReference type="Gene3D" id="1.10.10.60">
    <property type="entry name" value="Homeodomain-like"/>
    <property type="match status" value="1"/>
</dbReference>
<evidence type="ECO:0000256" key="3">
    <source>
        <dbReference type="ARBA" id="ARBA00023163"/>
    </source>
</evidence>
<dbReference type="OrthoDB" id="9816431at2"/>
<dbReference type="PROSITE" id="PS50977">
    <property type="entry name" value="HTH_TETR_2"/>
    <property type="match status" value="1"/>
</dbReference>
<dbReference type="AlphaFoldDB" id="A0A402CR18"/>
<dbReference type="Pfam" id="PF14246">
    <property type="entry name" value="TetR_C_7"/>
    <property type="match status" value="1"/>
</dbReference>
<keyword evidence="1" id="KW-0805">Transcription regulation</keyword>
<keyword evidence="2" id="KW-0238">DNA-binding</keyword>
<reference evidence="4 5" key="1">
    <citation type="journal article" date="2019" name="Int. J. Syst. Evol. Microbiol.">
        <title>Capsulimonas corticalis gen. nov., sp. nov., an aerobic capsulated bacterium, of a novel bacterial order, Capsulimonadales ord. nov., of the class Armatimonadia of the phylum Armatimonadetes.</title>
        <authorList>
            <person name="Li J."/>
            <person name="Kudo C."/>
            <person name="Tonouchi A."/>
        </authorList>
    </citation>
    <scope>NUCLEOTIDE SEQUENCE [LARGE SCALE GENOMIC DNA]</scope>
    <source>
        <strain evidence="4 5">AX-7</strain>
    </source>
</reference>
<dbReference type="Gene3D" id="1.10.357.10">
    <property type="entry name" value="Tetracycline Repressor, domain 2"/>
    <property type="match status" value="1"/>
</dbReference>
<dbReference type="SUPFAM" id="SSF48498">
    <property type="entry name" value="Tetracyclin repressor-like, C-terminal domain"/>
    <property type="match status" value="1"/>
</dbReference>
<dbReference type="PANTHER" id="PTHR30055">
    <property type="entry name" value="HTH-TYPE TRANSCRIPTIONAL REGULATOR RUTR"/>
    <property type="match status" value="1"/>
</dbReference>
<accession>A0A402CR18</accession>